<reference evidence="2" key="1">
    <citation type="submission" date="2014-11" db="EMBL/GenBank/DDBJ databases">
        <authorList>
            <person name="Hornung B.V."/>
        </authorList>
    </citation>
    <scope>NUCLEOTIDE SEQUENCE</scope>
    <source>
        <strain evidence="2">INE</strain>
    </source>
</reference>
<dbReference type="NCBIfam" id="NF045662">
    <property type="entry name" value="DVU0298_fam"/>
    <property type="match status" value="1"/>
</dbReference>
<comment type="caution">
    <text evidence="2">The sequence shown here is derived from an EMBL/GenBank/DDBJ whole genome shotgun (WGS) entry which is preliminary data.</text>
</comment>
<dbReference type="InterPro" id="IPR016024">
    <property type="entry name" value="ARM-type_fold"/>
</dbReference>
<evidence type="ECO:0000313" key="3">
    <source>
        <dbReference type="Proteomes" id="UP001071230"/>
    </source>
</evidence>
<dbReference type="SUPFAM" id="SSF48371">
    <property type="entry name" value="ARM repeat"/>
    <property type="match status" value="1"/>
</dbReference>
<keyword evidence="2" id="KW-0808">Transferase</keyword>
<dbReference type="EMBL" id="CDGJ01000111">
    <property type="protein sequence ID" value="CEJ09138.1"/>
    <property type="molecule type" value="Genomic_DNA"/>
</dbReference>
<keyword evidence="2" id="KW-0489">Methyltransferase</keyword>
<keyword evidence="3" id="KW-1185">Reference proteome</keyword>
<feature type="region of interest" description="Disordered" evidence="1">
    <location>
        <begin position="26"/>
        <end position="56"/>
    </location>
</feature>
<accession>A0ABM9RI36</accession>
<evidence type="ECO:0000256" key="1">
    <source>
        <dbReference type="SAM" id="MobiDB-lite"/>
    </source>
</evidence>
<evidence type="ECO:0000313" key="2">
    <source>
        <dbReference type="EMBL" id="CEJ09138.1"/>
    </source>
</evidence>
<gene>
    <name evidence="2" type="ORF">DEACI_3621</name>
</gene>
<dbReference type="GO" id="GO:0032259">
    <property type="term" value="P:methylation"/>
    <property type="evidence" value="ECO:0007669"/>
    <property type="project" value="UniProtKB-KW"/>
</dbReference>
<name>A0ABM9RI36_9FIRM</name>
<dbReference type="SUPFAM" id="SSF53155">
    <property type="entry name" value="Methylated DNA-protein cysteine methyltransferase domain"/>
    <property type="match status" value="1"/>
</dbReference>
<sequence length="387" mass="44206">MLPEVRRSCRIFGRFQTCENQVKKNPYTPLHLSHNKDKMSSKGRWSYENSPGLSTGRDKLEKEATVMAKNREQGIPGKDELDQILLKADWQRLGSWATHDRQVIRQLQSRVIAAEGLLFWRAVEGLGRVAKWLEQEKPGYASELVKRYFWLLNEESGGTAWNAGQAIGSIMANCPETYGHFHWMLSDLLDDPSLRNGVLWGLLQVSLNAPEWVFPLEERVRPFLGAEQAETRTLAALLYHFVPKAGPAGEGWKLPQEVTERLAGDKTPVTLYQEGGLRCAPVRTWLQPDSVCFCSQGIDMGRVETNVTVASSGQGLCWVSPGDRGEEEERLRTWVRRHFPGYWLVRAFRPNQQIRKELREYFQGGLQEFSPQLHLQGRNFSKRSGRL</sequence>
<proteinExistence type="predicted"/>
<dbReference type="InterPro" id="IPR054701">
    <property type="entry name" value="DVU0298-like"/>
</dbReference>
<protein>
    <submittedName>
        <fullName evidence="2">Methylated-DNA---cysteine methyltransferase domain protein</fullName>
    </submittedName>
</protein>
<dbReference type="GO" id="GO:0008168">
    <property type="term" value="F:methyltransferase activity"/>
    <property type="evidence" value="ECO:0007669"/>
    <property type="project" value="UniProtKB-KW"/>
</dbReference>
<dbReference type="InterPro" id="IPR036631">
    <property type="entry name" value="MGMT_N_sf"/>
</dbReference>
<dbReference type="Proteomes" id="UP001071230">
    <property type="component" value="Unassembled WGS sequence"/>
</dbReference>
<organism evidence="2 3">
    <name type="scientific">Acididesulfobacillus acetoxydans</name>
    <dbReference type="NCBI Taxonomy" id="1561005"/>
    <lineage>
        <taxon>Bacteria</taxon>
        <taxon>Bacillati</taxon>
        <taxon>Bacillota</taxon>
        <taxon>Clostridia</taxon>
        <taxon>Eubacteriales</taxon>
        <taxon>Peptococcaceae</taxon>
        <taxon>Acididesulfobacillus</taxon>
    </lineage>
</organism>